<dbReference type="PANTHER" id="PTHR32097">
    <property type="entry name" value="CAMP-BINDING PROTEIN 1-RELATED"/>
    <property type="match status" value="1"/>
</dbReference>
<comment type="caution">
    <text evidence="2">The sequence shown here is derived from an EMBL/GenBank/DDBJ whole genome shotgun (WGS) entry which is preliminary data.</text>
</comment>
<proteinExistence type="predicted"/>
<evidence type="ECO:0000313" key="3">
    <source>
        <dbReference type="Proteomes" id="UP000030321"/>
    </source>
</evidence>
<dbReference type="CDD" id="cd06974">
    <property type="entry name" value="TerD_like"/>
    <property type="match status" value="1"/>
</dbReference>
<evidence type="ECO:0000313" key="2">
    <source>
        <dbReference type="EMBL" id="GAL91599.1"/>
    </source>
</evidence>
<sequence length="200" mass="21649">MAINLQKGQRISLTKEAPGLKKIICGLGWDVVEQTGGGLFGAFSNRPNYDLDASVICLGSNGKVGDKDDIVYFGNLKHRSGGITHLGDNLTGAGEGDDEQIIVDLSLVPSRITKLVFTVNIYDCIARKQDFFQVKNAFVRLVDMSNNKELARYNLSGNEYKGATGMIMAELYQHNDEWKLAAIGNGVSVNGLGEIVGSYA</sequence>
<feature type="domain" description="TerD" evidence="1">
    <location>
        <begin position="1"/>
        <end position="199"/>
    </location>
</feature>
<reference evidence="3" key="1">
    <citation type="journal article" date="2015" name="Genome">
        <title>Whole Genome Sequence of the Non-Microcystin-Producing Microcystis aeruginosa Strain NIES-44.</title>
        <authorList>
            <person name="Okano K."/>
            <person name="Miyata N."/>
            <person name="Ozaki Y."/>
        </authorList>
    </citation>
    <scope>NUCLEOTIDE SEQUENCE [LARGE SCALE GENOMIC DNA]</scope>
    <source>
        <strain evidence="3">NIES-44</strain>
    </source>
</reference>
<dbReference type="PANTHER" id="PTHR32097:SF15">
    <property type="entry name" value="STRESS RESPONSE PROTEIN SCP2"/>
    <property type="match status" value="1"/>
</dbReference>
<dbReference type="InterPro" id="IPR051324">
    <property type="entry name" value="Stress/Tellurium_Resist"/>
</dbReference>
<gene>
    <name evidence="2" type="ORF">N44_02312</name>
</gene>
<evidence type="ECO:0000259" key="1">
    <source>
        <dbReference type="Pfam" id="PF02342"/>
    </source>
</evidence>
<dbReference type="RefSeq" id="WP_002760097.1">
    <property type="nucleotide sequence ID" value="NZ_BBPA01000005.1"/>
</dbReference>
<dbReference type="Pfam" id="PF02342">
    <property type="entry name" value="TerD"/>
    <property type="match status" value="1"/>
</dbReference>
<name>A0A0A1VPQ8_MICAE</name>
<dbReference type="AlphaFoldDB" id="A0A0A1VPQ8"/>
<dbReference type="EMBL" id="BBPA01000005">
    <property type="protein sequence ID" value="GAL91599.1"/>
    <property type="molecule type" value="Genomic_DNA"/>
</dbReference>
<organism evidence="2 3">
    <name type="scientific">Microcystis aeruginosa NIES-44</name>
    <dbReference type="NCBI Taxonomy" id="449439"/>
    <lineage>
        <taxon>Bacteria</taxon>
        <taxon>Bacillati</taxon>
        <taxon>Cyanobacteriota</taxon>
        <taxon>Cyanophyceae</taxon>
        <taxon>Oscillatoriophycideae</taxon>
        <taxon>Chroococcales</taxon>
        <taxon>Microcystaceae</taxon>
        <taxon>Microcystis</taxon>
    </lineage>
</organism>
<protein>
    <submittedName>
        <fullName evidence="2">Tellurium resistance protein TerD</fullName>
    </submittedName>
</protein>
<accession>A0A0A1VPQ8</accession>
<dbReference type="Gene3D" id="2.60.60.30">
    <property type="entry name" value="sav2460 like domains"/>
    <property type="match status" value="1"/>
</dbReference>
<dbReference type="InterPro" id="IPR003325">
    <property type="entry name" value="TerD"/>
</dbReference>
<dbReference type="Proteomes" id="UP000030321">
    <property type="component" value="Unassembled WGS sequence"/>
</dbReference>